<reference evidence="9 10" key="1">
    <citation type="submission" date="2023-10" db="EMBL/GenBank/DDBJ databases">
        <title>Chromosome-scale genome assembly provides insights into flower coloration mechanisms of Canna indica.</title>
        <authorList>
            <person name="Li C."/>
        </authorList>
    </citation>
    <scope>NUCLEOTIDE SEQUENCE [LARGE SCALE GENOMIC DNA]</scope>
    <source>
        <tissue evidence="9">Flower</tissue>
    </source>
</reference>
<dbReference type="EMBL" id="CP136894">
    <property type="protein sequence ID" value="WOL06387.1"/>
    <property type="molecule type" value="Genomic_DNA"/>
</dbReference>
<dbReference type="GO" id="GO:0003700">
    <property type="term" value="F:DNA-binding transcription factor activity"/>
    <property type="evidence" value="ECO:0007669"/>
    <property type="project" value="InterPro"/>
</dbReference>
<dbReference type="FunFam" id="2.20.25.80:FF:000006">
    <property type="entry name" value="WRKY transcription factor"/>
    <property type="match status" value="1"/>
</dbReference>
<dbReference type="InterPro" id="IPR044810">
    <property type="entry name" value="WRKY_plant"/>
</dbReference>
<dbReference type="PANTHER" id="PTHR31221:SF338">
    <property type="entry name" value="OS08G0499300 PROTEIN"/>
    <property type="match status" value="1"/>
</dbReference>
<dbReference type="SMART" id="SM00774">
    <property type="entry name" value="WRKY"/>
    <property type="match status" value="2"/>
</dbReference>
<feature type="compositionally biased region" description="Polar residues" evidence="7">
    <location>
        <begin position="604"/>
        <end position="620"/>
    </location>
</feature>
<feature type="compositionally biased region" description="Polar residues" evidence="7">
    <location>
        <begin position="383"/>
        <end position="400"/>
    </location>
</feature>
<evidence type="ECO:0000256" key="6">
    <source>
        <dbReference type="ARBA" id="ARBA00023242"/>
    </source>
</evidence>
<keyword evidence="5" id="KW-0804">Transcription</keyword>
<evidence type="ECO:0000256" key="3">
    <source>
        <dbReference type="ARBA" id="ARBA00023015"/>
    </source>
</evidence>
<dbReference type="Gene3D" id="2.20.25.80">
    <property type="entry name" value="WRKY domain"/>
    <property type="match status" value="2"/>
</dbReference>
<sequence>MAGTDENTATIYDWQSQNPTSLCFLSNSFHEEFGSRPFSDIMAENENAGPWKCENQNVGISTPVTEGEAGKNFSNDLTLETKSLNAPSSSFQGGLSERMSARIGLNLPKLDTTRLLPASMASSPDNCSPYVTIPPGLSPTFLLDSPVFLSNSMLQASPTTGKFQYAGNSTSKSILVSVSATPTKIEHELLEDLSEAFAFYPPMESHSHLPYPGQKQQELPHIEVSVQPRKPTNAGSIEARNHYSQNQQNPNLQAFFSVPADRNDAADNTMLNQRMSDTFVGSGHTPAVDDKLDVEADQKELSVAFDTPDDDVYNWRKYGQKQVKGSEYPRSYYKCTHPNCQVKKKVERSNEGHITEIIYKGSHNHPKPHPNRRSGLSSPHPFSDTQIDGSDQPGLQTSFEGKTVKGNPHRNGGQDLWGGGLEATSSAPVTAECGDASKTLQQNQDGTHLSPDAIGISSTMSNDEEDDGATHGSVSLGCDGDEDENESRRRKLDACAMEMNAASRSTREPRVVVQTTSEVDILDDGYRWRKYGQKVVKGNPNPRSYYKCTNPGCTVRKHIERASHDLKSVITTYEGRHNHDVPAARSNGHPSNAPSSTTANSAPQPNNLGLLQRPEPTQDSFPRFAGYATLNTFGFPGREHLGLTTSFPFAMGQPGLTSFSLAGLGPMASMKLPLIPPVNPYLGQTEGGFMVPKVERKEEPLPNSQLHMSNAPSFHHRTNH</sequence>
<feature type="region of interest" description="Disordered" evidence="7">
    <location>
        <begin position="579"/>
        <end position="623"/>
    </location>
</feature>
<dbReference type="SUPFAM" id="SSF118290">
    <property type="entry name" value="WRKY DNA-binding domain"/>
    <property type="match status" value="2"/>
</dbReference>
<name>A0AAQ3KD96_9LILI</name>
<evidence type="ECO:0000313" key="9">
    <source>
        <dbReference type="EMBL" id="WOL06387.1"/>
    </source>
</evidence>
<feature type="compositionally biased region" description="Polar residues" evidence="7">
    <location>
        <begin position="702"/>
        <end position="712"/>
    </location>
</feature>
<feature type="compositionally biased region" description="Low complexity" evidence="7">
    <location>
        <begin position="590"/>
        <end position="603"/>
    </location>
</feature>
<evidence type="ECO:0000256" key="1">
    <source>
        <dbReference type="ARBA" id="ARBA00004123"/>
    </source>
</evidence>
<dbReference type="InterPro" id="IPR003657">
    <property type="entry name" value="WRKY_dom"/>
</dbReference>
<evidence type="ECO:0000313" key="10">
    <source>
        <dbReference type="Proteomes" id="UP001327560"/>
    </source>
</evidence>
<gene>
    <name evidence="9" type="ORF">Cni_G15121</name>
</gene>
<keyword evidence="2" id="KW-0677">Repeat</keyword>
<comment type="subcellular location">
    <subcellularLocation>
        <location evidence="1">Nucleus</location>
    </subcellularLocation>
</comment>
<proteinExistence type="predicted"/>
<evidence type="ECO:0000256" key="5">
    <source>
        <dbReference type="ARBA" id="ARBA00023163"/>
    </source>
</evidence>
<dbReference type="Proteomes" id="UP001327560">
    <property type="component" value="Chromosome 5"/>
</dbReference>
<dbReference type="PROSITE" id="PS50811">
    <property type="entry name" value="WRKY"/>
    <property type="match status" value="2"/>
</dbReference>
<keyword evidence="10" id="KW-1185">Reference proteome</keyword>
<dbReference type="FunFam" id="2.20.25.80:FF:000001">
    <property type="entry name" value="WRKY transcription factor 33"/>
    <property type="match status" value="1"/>
</dbReference>
<evidence type="ECO:0000256" key="4">
    <source>
        <dbReference type="ARBA" id="ARBA00023125"/>
    </source>
</evidence>
<dbReference type="GO" id="GO:0005634">
    <property type="term" value="C:nucleus"/>
    <property type="evidence" value="ECO:0007669"/>
    <property type="project" value="UniProtKB-SubCell"/>
</dbReference>
<protein>
    <recommendedName>
        <fullName evidence="8">WRKY domain-containing protein</fullName>
    </recommendedName>
</protein>
<dbReference type="PANTHER" id="PTHR31221">
    <property type="entry name" value="WRKY TRANSCRIPTION FACTOR PROTEIN 1-RELATED"/>
    <property type="match status" value="1"/>
</dbReference>
<feature type="region of interest" description="Disordered" evidence="7">
    <location>
        <begin position="440"/>
        <end position="489"/>
    </location>
</feature>
<dbReference type="GO" id="GO:0043565">
    <property type="term" value="F:sequence-specific DNA binding"/>
    <property type="evidence" value="ECO:0007669"/>
    <property type="project" value="InterPro"/>
</dbReference>
<keyword evidence="6" id="KW-0539">Nucleus</keyword>
<feature type="region of interest" description="Disordered" evidence="7">
    <location>
        <begin position="359"/>
        <end position="428"/>
    </location>
</feature>
<feature type="compositionally biased region" description="Basic residues" evidence="7">
    <location>
        <begin position="362"/>
        <end position="372"/>
    </location>
</feature>
<keyword evidence="4" id="KW-0238">DNA-binding</keyword>
<dbReference type="InterPro" id="IPR036576">
    <property type="entry name" value="WRKY_dom_sf"/>
</dbReference>
<dbReference type="AlphaFoldDB" id="A0AAQ3KD96"/>
<feature type="domain" description="WRKY" evidence="8">
    <location>
        <begin position="517"/>
        <end position="582"/>
    </location>
</feature>
<evidence type="ECO:0000256" key="2">
    <source>
        <dbReference type="ARBA" id="ARBA00022737"/>
    </source>
</evidence>
<evidence type="ECO:0000256" key="7">
    <source>
        <dbReference type="SAM" id="MobiDB-lite"/>
    </source>
</evidence>
<evidence type="ECO:0000259" key="8">
    <source>
        <dbReference type="PROSITE" id="PS50811"/>
    </source>
</evidence>
<organism evidence="9 10">
    <name type="scientific">Canna indica</name>
    <name type="common">Indian-shot</name>
    <dbReference type="NCBI Taxonomy" id="4628"/>
    <lineage>
        <taxon>Eukaryota</taxon>
        <taxon>Viridiplantae</taxon>
        <taxon>Streptophyta</taxon>
        <taxon>Embryophyta</taxon>
        <taxon>Tracheophyta</taxon>
        <taxon>Spermatophyta</taxon>
        <taxon>Magnoliopsida</taxon>
        <taxon>Liliopsida</taxon>
        <taxon>Zingiberales</taxon>
        <taxon>Cannaceae</taxon>
        <taxon>Canna</taxon>
    </lineage>
</organism>
<feature type="domain" description="WRKY" evidence="8">
    <location>
        <begin position="304"/>
        <end position="368"/>
    </location>
</feature>
<feature type="region of interest" description="Disordered" evidence="7">
    <location>
        <begin position="698"/>
        <end position="720"/>
    </location>
</feature>
<keyword evidence="3" id="KW-0805">Transcription regulation</keyword>
<accession>A0AAQ3KD96</accession>
<dbReference type="Pfam" id="PF03106">
    <property type="entry name" value="WRKY"/>
    <property type="match status" value="2"/>
</dbReference>